<name>A0A3R9MEI0_9BACT</name>
<gene>
    <name evidence="2" type="ORF">EI291_20685</name>
</gene>
<sequence length="133" mass="14552">MPGLLVLLLRCSTSNQASTMGYITGIVRDTTNAPLEDVNMIIVSGPPHPDIVAITDAEGRFGFDNLRPGKYVLKAYGRLESDDIPVQVRANQPPFVEIWLGSAPAPPPSSSAEESYLINEENSFDEEGYQRDE</sequence>
<comment type="caution">
    <text evidence="2">The sequence shown here is derived from an EMBL/GenBank/DDBJ whole genome shotgun (WGS) entry which is preliminary data.</text>
</comment>
<evidence type="ECO:0000256" key="1">
    <source>
        <dbReference type="SAM" id="MobiDB-lite"/>
    </source>
</evidence>
<keyword evidence="2" id="KW-0378">Hydrolase</keyword>
<dbReference type="InterPro" id="IPR013784">
    <property type="entry name" value="Carb-bd-like_fold"/>
</dbReference>
<keyword evidence="2" id="KW-0645">Protease</keyword>
<keyword evidence="3" id="KW-1185">Reference proteome</keyword>
<evidence type="ECO:0000313" key="2">
    <source>
        <dbReference type="EMBL" id="RSK44015.1"/>
    </source>
</evidence>
<protein>
    <submittedName>
        <fullName evidence="2">Carboxypeptidase regulatory-like domain-containing protein</fullName>
    </submittedName>
</protein>
<dbReference type="OrthoDB" id="883318at2"/>
<keyword evidence="2" id="KW-0121">Carboxypeptidase</keyword>
<dbReference type="Proteomes" id="UP000273500">
    <property type="component" value="Unassembled WGS sequence"/>
</dbReference>
<proteinExistence type="predicted"/>
<dbReference type="Pfam" id="PF13620">
    <property type="entry name" value="CarboxypepD_reg"/>
    <property type="match status" value="1"/>
</dbReference>
<dbReference type="AlphaFoldDB" id="A0A3R9MEI0"/>
<accession>A0A3R9MEI0</accession>
<reference evidence="2 3" key="1">
    <citation type="submission" date="2018-12" db="EMBL/GenBank/DDBJ databases">
        <authorList>
            <person name="Feng G."/>
            <person name="Zhu H."/>
        </authorList>
    </citation>
    <scope>NUCLEOTIDE SEQUENCE [LARGE SCALE GENOMIC DNA]</scope>
    <source>
        <strain evidence="2 3">KCTC 12533</strain>
    </source>
</reference>
<dbReference type="GO" id="GO:0004180">
    <property type="term" value="F:carboxypeptidase activity"/>
    <property type="evidence" value="ECO:0007669"/>
    <property type="project" value="UniProtKB-KW"/>
</dbReference>
<dbReference type="SUPFAM" id="SSF49452">
    <property type="entry name" value="Starch-binding domain-like"/>
    <property type="match status" value="1"/>
</dbReference>
<organism evidence="2 3">
    <name type="scientific">Hymenobacter rigui</name>
    <dbReference type="NCBI Taxonomy" id="334424"/>
    <lineage>
        <taxon>Bacteria</taxon>
        <taxon>Pseudomonadati</taxon>
        <taxon>Bacteroidota</taxon>
        <taxon>Cytophagia</taxon>
        <taxon>Cytophagales</taxon>
        <taxon>Hymenobacteraceae</taxon>
        <taxon>Hymenobacter</taxon>
    </lineage>
</organism>
<feature type="region of interest" description="Disordered" evidence="1">
    <location>
        <begin position="101"/>
        <end position="133"/>
    </location>
</feature>
<dbReference type="EMBL" id="RWIT01000019">
    <property type="protein sequence ID" value="RSK44015.1"/>
    <property type="molecule type" value="Genomic_DNA"/>
</dbReference>
<dbReference type="GO" id="GO:0030246">
    <property type="term" value="F:carbohydrate binding"/>
    <property type="evidence" value="ECO:0007669"/>
    <property type="project" value="InterPro"/>
</dbReference>
<evidence type="ECO:0000313" key="3">
    <source>
        <dbReference type="Proteomes" id="UP000273500"/>
    </source>
</evidence>
<dbReference type="Gene3D" id="2.60.40.1120">
    <property type="entry name" value="Carboxypeptidase-like, regulatory domain"/>
    <property type="match status" value="1"/>
</dbReference>